<keyword evidence="5" id="KW-0804">Transcription</keyword>
<dbReference type="Gene3D" id="4.10.240.10">
    <property type="entry name" value="Zn(2)-C6 fungal-type DNA-binding domain"/>
    <property type="match status" value="1"/>
</dbReference>
<dbReference type="InterPro" id="IPR036864">
    <property type="entry name" value="Zn2-C6_fun-type_DNA-bd_sf"/>
</dbReference>
<sequence>MRTTLPGINQLPSLQSFGAKNESVHSTNVANSANQSNNYFEYKPAVYKPVPPTSIPHPQNHYEFHSNYSYQSAPQVQYMTTSSQIIPQYTLQATGNTYTPGNYHQPLSSPLDTPNYNPKIIRSGSSDSTMSSGSNSVRLPSIHELVSPASATSSPPAYHPIPQHQQFQQFQEQQQRVLQQPRAVQMQQPTVLHHHNHHPNFNPSQPIIHHHHVPLQQDLTISHNHHNHVPTSYSSPAHTIHHLSQIQPKKIRKRTRTGCLTCRKRRIKCDERKPSCLNCEKSKKCCAGYVDVIKKNNRKSTNTTTTQAIITV</sequence>
<dbReference type="SMART" id="SM00066">
    <property type="entry name" value="GAL4"/>
    <property type="match status" value="1"/>
</dbReference>
<organism evidence="9 10">
    <name type="scientific">Wickerhamomyces ciferrii (strain ATCC 14091 / BCRC 22168 / CBS 111 / JCM 3599 / NBRC 0793 / NRRL Y-1031 F-60-10)</name>
    <name type="common">Yeast</name>
    <name type="synonym">Pichia ciferrii</name>
    <dbReference type="NCBI Taxonomy" id="1206466"/>
    <lineage>
        <taxon>Eukaryota</taxon>
        <taxon>Fungi</taxon>
        <taxon>Dikarya</taxon>
        <taxon>Ascomycota</taxon>
        <taxon>Saccharomycotina</taxon>
        <taxon>Saccharomycetes</taxon>
        <taxon>Phaffomycetales</taxon>
        <taxon>Wickerhamomycetaceae</taxon>
        <taxon>Wickerhamomyces</taxon>
    </lineage>
</organism>
<reference evidence="9 10" key="1">
    <citation type="journal article" date="2012" name="Eukaryot. Cell">
        <title>Draft genome sequence of Wickerhamomyces ciferrii NRRL Y-1031 F-60-10.</title>
        <authorList>
            <person name="Schneider J."/>
            <person name="Andrea H."/>
            <person name="Blom J."/>
            <person name="Jaenicke S."/>
            <person name="Ruckert C."/>
            <person name="Schorsch C."/>
            <person name="Szczepanowski R."/>
            <person name="Farwick M."/>
            <person name="Goesmann A."/>
            <person name="Puhler A."/>
            <person name="Schaffer S."/>
            <person name="Tauch A."/>
            <person name="Kohler T."/>
            <person name="Brinkrolf K."/>
        </authorList>
    </citation>
    <scope>NUCLEOTIDE SEQUENCE [LARGE SCALE GENOMIC DNA]</scope>
    <source>
        <strain evidence="10">ATCC 14091 / BCRC 22168 / CBS 111 / JCM 3599 / NBRC 0793 / NRRL Y-1031 F-60-10</strain>
    </source>
</reference>
<dbReference type="PANTHER" id="PTHR36206:SF13">
    <property type="entry name" value="TRANSCRIPTIONAL REGULATORY PROTEIN MOC3"/>
    <property type="match status" value="1"/>
</dbReference>
<dbReference type="SUPFAM" id="SSF57701">
    <property type="entry name" value="Zn2/Cys6 DNA-binding domain"/>
    <property type="match status" value="1"/>
</dbReference>
<dbReference type="STRING" id="1206466.K0KIK4"/>
<evidence type="ECO:0000259" key="8">
    <source>
        <dbReference type="PROSITE" id="PS50048"/>
    </source>
</evidence>
<dbReference type="EMBL" id="CAIF01000052">
    <property type="protein sequence ID" value="CCH42806.1"/>
    <property type="molecule type" value="Genomic_DNA"/>
</dbReference>
<dbReference type="InParanoid" id="K0KIK4"/>
<dbReference type="Proteomes" id="UP000009328">
    <property type="component" value="Unassembled WGS sequence"/>
</dbReference>
<evidence type="ECO:0000256" key="1">
    <source>
        <dbReference type="ARBA" id="ARBA00022723"/>
    </source>
</evidence>
<dbReference type="Pfam" id="PF00172">
    <property type="entry name" value="Zn_clus"/>
    <property type="match status" value="1"/>
</dbReference>
<keyword evidence="4" id="KW-0238">DNA-binding</keyword>
<dbReference type="HOGENOM" id="CLU_891994_0_0_1"/>
<evidence type="ECO:0000256" key="5">
    <source>
        <dbReference type="ARBA" id="ARBA00023163"/>
    </source>
</evidence>
<evidence type="ECO:0000313" key="10">
    <source>
        <dbReference type="Proteomes" id="UP000009328"/>
    </source>
</evidence>
<dbReference type="PROSITE" id="PS50048">
    <property type="entry name" value="ZN2_CY6_FUNGAL_2"/>
    <property type="match status" value="1"/>
</dbReference>
<dbReference type="PANTHER" id="PTHR36206">
    <property type="entry name" value="ASPERCRYPTIN BIOSYNTHESIS CLUSTER-SPECIFIC TRANSCRIPTION REGULATOR ATNN-RELATED"/>
    <property type="match status" value="1"/>
</dbReference>
<name>K0KIK4_WICCF</name>
<keyword evidence="2" id="KW-0862">Zinc</keyword>
<dbReference type="GO" id="GO:0000981">
    <property type="term" value="F:DNA-binding transcription factor activity, RNA polymerase II-specific"/>
    <property type="evidence" value="ECO:0007669"/>
    <property type="project" value="InterPro"/>
</dbReference>
<evidence type="ECO:0000256" key="6">
    <source>
        <dbReference type="ARBA" id="ARBA00023242"/>
    </source>
</evidence>
<evidence type="ECO:0000256" key="3">
    <source>
        <dbReference type="ARBA" id="ARBA00023015"/>
    </source>
</evidence>
<dbReference type="GO" id="GO:0003677">
    <property type="term" value="F:DNA binding"/>
    <property type="evidence" value="ECO:0007669"/>
    <property type="project" value="UniProtKB-KW"/>
</dbReference>
<keyword evidence="6" id="KW-0539">Nucleus</keyword>
<keyword evidence="3" id="KW-0805">Transcription regulation</keyword>
<evidence type="ECO:0000313" key="9">
    <source>
        <dbReference type="EMBL" id="CCH42806.1"/>
    </source>
</evidence>
<keyword evidence="1" id="KW-0479">Metal-binding</keyword>
<keyword evidence="10" id="KW-1185">Reference proteome</keyword>
<accession>K0KIK4</accession>
<feature type="domain" description="Zn(2)-C6 fungal-type" evidence="8">
    <location>
        <begin position="258"/>
        <end position="286"/>
    </location>
</feature>
<gene>
    <name evidence="9" type="ORF">BN7_2350</name>
</gene>
<dbReference type="InterPro" id="IPR052360">
    <property type="entry name" value="Transcr_Regulatory_Proteins"/>
</dbReference>
<dbReference type="CDD" id="cd00067">
    <property type="entry name" value="GAL4"/>
    <property type="match status" value="1"/>
</dbReference>
<dbReference type="GO" id="GO:0008270">
    <property type="term" value="F:zinc ion binding"/>
    <property type="evidence" value="ECO:0007669"/>
    <property type="project" value="InterPro"/>
</dbReference>
<evidence type="ECO:0000256" key="2">
    <source>
        <dbReference type="ARBA" id="ARBA00022833"/>
    </source>
</evidence>
<feature type="region of interest" description="Disordered" evidence="7">
    <location>
        <begin position="148"/>
        <end position="179"/>
    </location>
</feature>
<evidence type="ECO:0000256" key="7">
    <source>
        <dbReference type="SAM" id="MobiDB-lite"/>
    </source>
</evidence>
<comment type="caution">
    <text evidence="9">The sequence shown here is derived from an EMBL/GenBank/DDBJ whole genome shotgun (WGS) entry which is preliminary data.</text>
</comment>
<dbReference type="InterPro" id="IPR001138">
    <property type="entry name" value="Zn2Cys6_DnaBD"/>
</dbReference>
<dbReference type="PROSITE" id="PS00463">
    <property type="entry name" value="ZN2_CY6_FUNGAL_1"/>
    <property type="match status" value="1"/>
</dbReference>
<proteinExistence type="predicted"/>
<dbReference type="AlphaFoldDB" id="K0KIK4"/>
<protein>
    <submittedName>
        <fullName evidence="9">Mediator of RNA polymerase II transcription subunit 23</fullName>
    </submittedName>
</protein>
<dbReference type="eggNOG" id="ENOG502S9F6">
    <property type="taxonomic scope" value="Eukaryota"/>
</dbReference>
<evidence type="ECO:0000256" key="4">
    <source>
        <dbReference type="ARBA" id="ARBA00023125"/>
    </source>
</evidence>